<feature type="chain" id="PRO_5018067814" evidence="3">
    <location>
        <begin position="19"/>
        <end position="358"/>
    </location>
</feature>
<keyword evidence="1" id="KW-0880">Kelch repeat</keyword>
<dbReference type="RefSeq" id="WP_121839684.1">
    <property type="nucleotide sequence ID" value="NZ_ML014796.1"/>
</dbReference>
<comment type="caution">
    <text evidence="4">The sequence shown here is derived from an EMBL/GenBank/DDBJ whole genome shotgun (WGS) entry which is preliminary data.</text>
</comment>
<evidence type="ECO:0000256" key="1">
    <source>
        <dbReference type="ARBA" id="ARBA00022441"/>
    </source>
</evidence>
<keyword evidence="3" id="KW-0732">Signal</keyword>
<dbReference type="OrthoDB" id="6192994at2"/>
<proteinExistence type="predicted"/>
<organism evidence="4 5">
    <name type="scientific">Parashewanella curva</name>
    <dbReference type="NCBI Taxonomy" id="2338552"/>
    <lineage>
        <taxon>Bacteria</taxon>
        <taxon>Pseudomonadati</taxon>
        <taxon>Pseudomonadota</taxon>
        <taxon>Gammaproteobacteria</taxon>
        <taxon>Alteromonadales</taxon>
        <taxon>Shewanellaceae</taxon>
        <taxon>Parashewanella</taxon>
    </lineage>
</organism>
<accession>A0A3L8PUJ9</accession>
<evidence type="ECO:0000313" key="4">
    <source>
        <dbReference type="EMBL" id="RLV59000.1"/>
    </source>
</evidence>
<evidence type="ECO:0000313" key="5">
    <source>
        <dbReference type="Proteomes" id="UP000281474"/>
    </source>
</evidence>
<dbReference type="Gene3D" id="2.120.10.80">
    <property type="entry name" value="Kelch-type beta propeller"/>
    <property type="match status" value="2"/>
</dbReference>
<keyword evidence="5" id="KW-1185">Reference proteome</keyword>
<gene>
    <name evidence="4" type="ORF">D5018_14315</name>
</gene>
<evidence type="ECO:0000256" key="3">
    <source>
        <dbReference type="SAM" id="SignalP"/>
    </source>
</evidence>
<dbReference type="SUPFAM" id="SSF117281">
    <property type="entry name" value="Kelch motif"/>
    <property type="match status" value="1"/>
</dbReference>
<evidence type="ECO:0000256" key="2">
    <source>
        <dbReference type="ARBA" id="ARBA00022737"/>
    </source>
</evidence>
<dbReference type="AlphaFoldDB" id="A0A3L8PUJ9"/>
<dbReference type="PANTHER" id="PTHR45632">
    <property type="entry name" value="LD33804P"/>
    <property type="match status" value="1"/>
</dbReference>
<sequence>MYRLLFSLLLGLPFITIASPLPPLPEVVTNNAVAQVSDGKNSYLLSFMGLADGKGYLDVHAKAWGLTLDGQSKWQSLPDVPHIEALAGRLAATAVGIKNKAYIFGGYTVGKDHSEISTRDNYQFDINTRRYTRITDMPVAVDDTSGFSYQDRYIYLFSGWHQTANVNLVQVYDTETDSWAQATPLPIPATFGQAVGMVNGKIVLCDGVKIQTFADKKRTFAPSPECVYGQIDVKDHLTIHWQNLPHFKLPNHPQPTALYRMAATGVTQAGKQGQIVFIGGSDNPYNYNGIGYNGKPSKPSPWMLRFDLATHQWLEPIRLKQPSMDHRGLLVYKQKLIRIGGMTADQQVTNQVVIDPLP</sequence>
<dbReference type="Proteomes" id="UP000281474">
    <property type="component" value="Unassembled WGS sequence"/>
</dbReference>
<protein>
    <submittedName>
        <fullName evidence="4">Galactose oxidase</fullName>
    </submittedName>
</protein>
<keyword evidence="2" id="KW-0677">Repeat</keyword>
<reference evidence="4 5" key="1">
    <citation type="submission" date="2018-09" db="EMBL/GenBank/DDBJ databases">
        <title>Phylogeny of the Shewanellaceae, and recommendation for two new genera, Pseudoshewanella and Parashewanella.</title>
        <authorList>
            <person name="Wang G."/>
        </authorList>
    </citation>
    <scope>NUCLEOTIDE SEQUENCE [LARGE SCALE GENOMIC DNA]</scope>
    <source>
        <strain evidence="4 5">C51</strain>
    </source>
</reference>
<name>A0A3L8PUJ9_9GAMM</name>
<dbReference type="InterPro" id="IPR015915">
    <property type="entry name" value="Kelch-typ_b-propeller"/>
</dbReference>
<dbReference type="EMBL" id="QZEI01000047">
    <property type="protein sequence ID" value="RLV59000.1"/>
    <property type="molecule type" value="Genomic_DNA"/>
</dbReference>
<feature type="signal peptide" evidence="3">
    <location>
        <begin position="1"/>
        <end position="18"/>
    </location>
</feature>
<dbReference type="PANTHER" id="PTHR45632:SF3">
    <property type="entry name" value="KELCH-LIKE PROTEIN 32"/>
    <property type="match status" value="1"/>
</dbReference>